<accession>A0A3S5B9E6</accession>
<name>A0A3S5B9E6_9PLAT</name>
<dbReference type="PANTHER" id="PTHR12245">
    <property type="entry name" value="SPRY DOMAIN CONTAINING SOCS BOX PROTEIN"/>
    <property type="match status" value="1"/>
</dbReference>
<dbReference type="PANTHER" id="PTHR12245:SF11">
    <property type="entry name" value="PROTEIN GUSTAVUS"/>
    <property type="match status" value="1"/>
</dbReference>
<gene>
    <name evidence="2" type="ORF">PXEA_LOCUS10173</name>
</gene>
<reference evidence="2" key="1">
    <citation type="submission" date="2018-11" db="EMBL/GenBank/DDBJ databases">
        <authorList>
            <consortium name="Pathogen Informatics"/>
        </authorList>
    </citation>
    <scope>NUCLEOTIDE SEQUENCE</scope>
</reference>
<protein>
    <submittedName>
        <fullName evidence="2">Uncharacterized protein</fullName>
    </submittedName>
</protein>
<keyword evidence="3" id="KW-1185">Reference proteome</keyword>
<feature type="region of interest" description="Disordered" evidence="1">
    <location>
        <begin position="1"/>
        <end position="35"/>
    </location>
</feature>
<dbReference type="SUPFAM" id="SSF49899">
    <property type="entry name" value="Concanavalin A-like lectins/glucanases"/>
    <property type="match status" value="1"/>
</dbReference>
<organism evidence="2 3">
    <name type="scientific">Protopolystoma xenopodis</name>
    <dbReference type="NCBI Taxonomy" id="117903"/>
    <lineage>
        <taxon>Eukaryota</taxon>
        <taxon>Metazoa</taxon>
        <taxon>Spiralia</taxon>
        <taxon>Lophotrochozoa</taxon>
        <taxon>Platyhelminthes</taxon>
        <taxon>Monogenea</taxon>
        <taxon>Polyopisthocotylea</taxon>
        <taxon>Polystomatidea</taxon>
        <taxon>Polystomatidae</taxon>
        <taxon>Protopolystoma</taxon>
    </lineage>
</organism>
<dbReference type="InterPro" id="IPR013320">
    <property type="entry name" value="ConA-like_dom_sf"/>
</dbReference>
<dbReference type="GO" id="GO:0043161">
    <property type="term" value="P:proteasome-mediated ubiquitin-dependent protein catabolic process"/>
    <property type="evidence" value="ECO:0007669"/>
    <property type="project" value="TreeGrafter"/>
</dbReference>
<dbReference type="GO" id="GO:0019005">
    <property type="term" value="C:SCF ubiquitin ligase complex"/>
    <property type="evidence" value="ECO:0007669"/>
    <property type="project" value="TreeGrafter"/>
</dbReference>
<evidence type="ECO:0000313" key="2">
    <source>
        <dbReference type="EMBL" id="VEL16733.1"/>
    </source>
</evidence>
<comment type="caution">
    <text evidence="2">The sequence shown here is derived from an EMBL/GenBank/DDBJ whole genome shotgun (WGS) entry which is preliminary data.</text>
</comment>
<proteinExistence type="predicted"/>
<dbReference type="EMBL" id="CAAALY010029660">
    <property type="protein sequence ID" value="VEL16733.1"/>
    <property type="molecule type" value="Genomic_DNA"/>
</dbReference>
<dbReference type="AlphaFoldDB" id="A0A3S5B9E6"/>
<evidence type="ECO:0000313" key="3">
    <source>
        <dbReference type="Proteomes" id="UP000784294"/>
    </source>
</evidence>
<evidence type="ECO:0000256" key="1">
    <source>
        <dbReference type="SAM" id="MobiDB-lite"/>
    </source>
</evidence>
<dbReference type="Proteomes" id="UP000784294">
    <property type="component" value="Unassembled WGS sequence"/>
</dbReference>
<sequence>MPSNSTDNRLLSEAASDFISRRSSSTPDQEQPAPRLVNSFNRAHDPYSVGITNFMLKMPTPNNCPNISETCCINNNEWKNDPSISVSGPVNRYHHDICSCLGYAIPADWPPRLDCLLEAAQLPCFDMLAHSWNPADCSENISLRPEDPFTFYRQPAAQCSDGIRGKMGYSRGIHLWRILWNPIERGTHAVIGE</sequence>
<dbReference type="InterPro" id="IPR050672">
    <property type="entry name" value="FBXO45-Fsn/SPSB_families"/>
</dbReference>
<dbReference type="OrthoDB" id="5547302at2759"/>